<dbReference type="Pfam" id="PF03551">
    <property type="entry name" value="PadR"/>
    <property type="match status" value="1"/>
</dbReference>
<dbReference type="Proteomes" id="UP000216913">
    <property type="component" value="Unassembled WGS sequence"/>
</dbReference>
<feature type="compositionally biased region" description="Basic and acidic residues" evidence="1">
    <location>
        <begin position="11"/>
        <end position="24"/>
    </location>
</feature>
<dbReference type="InterPro" id="IPR036390">
    <property type="entry name" value="WH_DNA-bd_sf"/>
</dbReference>
<feature type="compositionally biased region" description="Basic residues" evidence="1">
    <location>
        <begin position="1"/>
        <end position="10"/>
    </location>
</feature>
<accession>A0A261TT40</accession>
<dbReference type="InterPro" id="IPR036388">
    <property type="entry name" value="WH-like_DNA-bd_sf"/>
</dbReference>
<sequence>MPARSHSLHTSRREPGRGGDDHGWARGRKFSSEDLQLMVLALLRDGASHGYELIKALGERSQGYYTPSPGMIYPTLTWLEEAGYATAQSEGSRKRYALTAAGLDHLASHEARVALLLAKLAHVGRKMAWIRRAMEAGEPELDAEGADRQTGWTPEYVAAHMALREALLLRGGAAPAEQRRIAAILARATRAIEAPGTDEAAP</sequence>
<dbReference type="SUPFAM" id="SSF46785">
    <property type="entry name" value="Winged helix' DNA-binding domain"/>
    <property type="match status" value="1"/>
</dbReference>
<keyword evidence="4" id="KW-1185">Reference proteome</keyword>
<gene>
    <name evidence="3" type="ORF">CAL25_09705</name>
</gene>
<feature type="region of interest" description="Disordered" evidence="1">
    <location>
        <begin position="1"/>
        <end position="25"/>
    </location>
</feature>
<feature type="domain" description="Transcription regulator PadR N-terminal" evidence="2">
    <location>
        <begin position="39"/>
        <end position="107"/>
    </location>
</feature>
<reference evidence="3 4" key="1">
    <citation type="submission" date="2017-05" db="EMBL/GenBank/DDBJ databases">
        <title>Complete and WGS of Bordetella genogroups.</title>
        <authorList>
            <person name="Spilker T."/>
            <person name="LiPuma J."/>
        </authorList>
    </citation>
    <scope>NUCLEOTIDE SEQUENCE [LARGE SCALE GENOMIC DNA]</scope>
    <source>
        <strain evidence="3 4">AU10456</strain>
    </source>
</reference>
<dbReference type="EMBL" id="NEVP01000006">
    <property type="protein sequence ID" value="OZI51793.1"/>
    <property type="molecule type" value="Genomic_DNA"/>
</dbReference>
<organism evidence="3 4">
    <name type="scientific">Bordetella genomosp. 5</name>
    <dbReference type="NCBI Taxonomy" id="1395608"/>
    <lineage>
        <taxon>Bacteria</taxon>
        <taxon>Pseudomonadati</taxon>
        <taxon>Pseudomonadota</taxon>
        <taxon>Betaproteobacteria</taxon>
        <taxon>Burkholderiales</taxon>
        <taxon>Alcaligenaceae</taxon>
        <taxon>Bordetella</taxon>
    </lineage>
</organism>
<protein>
    <submittedName>
        <fullName evidence="3">PadR family transcriptional regulator</fullName>
    </submittedName>
</protein>
<comment type="caution">
    <text evidence="3">The sequence shown here is derived from an EMBL/GenBank/DDBJ whole genome shotgun (WGS) entry which is preliminary data.</text>
</comment>
<dbReference type="RefSeq" id="WP_094799748.1">
    <property type="nucleotide sequence ID" value="NZ_NEVN01000005.1"/>
</dbReference>
<dbReference type="PANTHER" id="PTHR43252">
    <property type="entry name" value="TRANSCRIPTIONAL REGULATOR YQJI"/>
    <property type="match status" value="1"/>
</dbReference>
<evidence type="ECO:0000313" key="4">
    <source>
        <dbReference type="Proteomes" id="UP000216913"/>
    </source>
</evidence>
<evidence type="ECO:0000259" key="2">
    <source>
        <dbReference type="Pfam" id="PF03551"/>
    </source>
</evidence>
<evidence type="ECO:0000256" key="1">
    <source>
        <dbReference type="SAM" id="MobiDB-lite"/>
    </source>
</evidence>
<dbReference type="InterPro" id="IPR005149">
    <property type="entry name" value="Tscrpt_reg_PadR_N"/>
</dbReference>
<evidence type="ECO:0000313" key="3">
    <source>
        <dbReference type="EMBL" id="OZI51793.1"/>
    </source>
</evidence>
<dbReference type="OrthoDB" id="9814826at2"/>
<dbReference type="PANTHER" id="PTHR43252:SF7">
    <property type="entry name" value="TRANSCRIPTIONAL REGULATOR YQJI"/>
    <property type="match status" value="1"/>
</dbReference>
<name>A0A261TT40_9BORD</name>
<proteinExistence type="predicted"/>
<dbReference type="AlphaFoldDB" id="A0A261TT40"/>
<dbReference type="Gene3D" id="1.10.10.10">
    <property type="entry name" value="Winged helix-like DNA-binding domain superfamily/Winged helix DNA-binding domain"/>
    <property type="match status" value="1"/>
</dbReference>